<feature type="domain" description="RecF/RecN/SMC N-terminal" evidence="10">
    <location>
        <begin position="3"/>
        <end position="508"/>
    </location>
</feature>
<dbReference type="NCBIfam" id="TIGR00634">
    <property type="entry name" value="recN"/>
    <property type="match status" value="1"/>
</dbReference>
<dbReference type="NCBIfam" id="NF008121">
    <property type="entry name" value="PRK10869.1"/>
    <property type="match status" value="1"/>
</dbReference>
<accession>A0A1H8FB51</accession>
<dbReference type="InterPro" id="IPR004604">
    <property type="entry name" value="DNA_recomb/repair_RecN"/>
</dbReference>
<dbReference type="OrthoDB" id="9806954at2"/>
<sequence length="558" mass="60671">MALRRIALQDFVIVQALDLDVHNGFTVLTGETGAGKSILVDALQLVMGARADAGFVREGCSRTDITAHFDITPALAPLLDEYGIEADAEEGLLLRRLIDSQGKSRGWINGTPATATQLRALGSLLVDIHGQHAWQSLIQPASTRALLDGYGRIDTAPIRTLWQQWQAAREKLEQATQGQEQRQQERERLQWQVAEVDKLSPQADEWPELNSEHQRLAHAQQLLDAAGTALQALEGEQHGLLDTLHTAVHALQEQEHIEPAFAEWIALLASSQTQLEEAQRGLHSYLNRTELDPDRLAQLDQRLSGWISLARRFRVQPEELTATWNSWQQQLQELDAAEDLEALQQAEQSARSTYQDEATRLTQLRQKAALQLGQSITEAMQQLGMQGGRFVVDVAPAPQPASHGADTIDFLVAGHAGSTPRPIAKVASGGELSRIALAIAVTTSQLGTAPTLIFDEVDAGVGGKVAHTVGQLMQQLGLDRQVLAVTHLPQVAACADHHLRVFKTASGAQTATVSSAEMLAEAERLHEIARMLGGDAESATTLAHAGEMLQQARARTPA</sequence>
<evidence type="ECO:0000256" key="5">
    <source>
        <dbReference type="ARBA" id="ARBA00022763"/>
    </source>
</evidence>
<dbReference type="FunFam" id="3.40.50.300:FF:000319">
    <property type="entry name" value="DNA repair protein RecN"/>
    <property type="match status" value="1"/>
</dbReference>
<evidence type="ECO:0000256" key="2">
    <source>
        <dbReference type="ARBA" id="ARBA00009441"/>
    </source>
</evidence>
<keyword evidence="5 9" id="KW-0227">DNA damage</keyword>
<dbReference type="InterPro" id="IPR027417">
    <property type="entry name" value="P-loop_NTPase"/>
</dbReference>
<dbReference type="PANTHER" id="PTHR11059">
    <property type="entry name" value="DNA REPAIR PROTEIN RECN"/>
    <property type="match status" value="1"/>
</dbReference>
<dbReference type="GO" id="GO:0005524">
    <property type="term" value="F:ATP binding"/>
    <property type="evidence" value="ECO:0007669"/>
    <property type="project" value="UniProtKB-KW"/>
</dbReference>
<evidence type="ECO:0000256" key="7">
    <source>
        <dbReference type="ARBA" id="ARBA00023204"/>
    </source>
</evidence>
<dbReference type="Gene3D" id="3.40.50.300">
    <property type="entry name" value="P-loop containing nucleotide triphosphate hydrolases"/>
    <property type="match status" value="2"/>
</dbReference>
<keyword evidence="7 9" id="KW-0234">DNA repair</keyword>
<dbReference type="CDD" id="cd03241">
    <property type="entry name" value="ABC_RecN"/>
    <property type="match status" value="2"/>
</dbReference>
<evidence type="ECO:0000256" key="6">
    <source>
        <dbReference type="ARBA" id="ARBA00022840"/>
    </source>
</evidence>
<dbReference type="STRING" id="1121117.SAMN02745977_00986"/>
<evidence type="ECO:0000256" key="3">
    <source>
        <dbReference type="ARBA" id="ARBA00021315"/>
    </source>
</evidence>
<dbReference type="GO" id="GO:0009432">
    <property type="term" value="P:SOS response"/>
    <property type="evidence" value="ECO:0007669"/>
    <property type="project" value="TreeGrafter"/>
</dbReference>
<organism evidence="11 12">
    <name type="scientific">Brachymonas denitrificans DSM 15123</name>
    <dbReference type="NCBI Taxonomy" id="1121117"/>
    <lineage>
        <taxon>Bacteria</taxon>
        <taxon>Pseudomonadati</taxon>
        <taxon>Pseudomonadota</taxon>
        <taxon>Betaproteobacteria</taxon>
        <taxon>Burkholderiales</taxon>
        <taxon>Comamonadaceae</taxon>
        <taxon>Brachymonas</taxon>
    </lineage>
</organism>
<protein>
    <recommendedName>
        <fullName evidence="3 9">DNA repair protein RecN</fullName>
    </recommendedName>
    <alternativeName>
        <fullName evidence="8 9">Recombination protein N</fullName>
    </alternativeName>
</protein>
<reference evidence="11 12" key="1">
    <citation type="submission" date="2016-10" db="EMBL/GenBank/DDBJ databases">
        <authorList>
            <person name="de Groot N.N."/>
        </authorList>
    </citation>
    <scope>NUCLEOTIDE SEQUENCE [LARGE SCALE GENOMIC DNA]</scope>
    <source>
        <strain evidence="11 12">DSM 15123</strain>
    </source>
</reference>
<evidence type="ECO:0000256" key="9">
    <source>
        <dbReference type="PIRNR" id="PIRNR003128"/>
    </source>
</evidence>
<proteinExistence type="inferred from homology"/>
<evidence type="ECO:0000256" key="8">
    <source>
        <dbReference type="ARBA" id="ARBA00033408"/>
    </source>
</evidence>
<dbReference type="AlphaFoldDB" id="A0A1H8FB51"/>
<dbReference type="PIRSF" id="PIRSF003128">
    <property type="entry name" value="RecN"/>
    <property type="match status" value="1"/>
</dbReference>
<dbReference type="GO" id="GO:0043590">
    <property type="term" value="C:bacterial nucleoid"/>
    <property type="evidence" value="ECO:0007669"/>
    <property type="project" value="TreeGrafter"/>
</dbReference>
<dbReference type="SUPFAM" id="SSF52540">
    <property type="entry name" value="P-loop containing nucleoside triphosphate hydrolases"/>
    <property type="match status" value="1"/>
</dbReference>
<evidence type="ECO:0000313" key="12">
    <source>
        <dbReference type="Proteomes" id="UP000199531"/>
    </source>
</evidence>
<evidence type="ECO:0000256" key="4">
    <source>
        <dbReference type="ARBA" id="ARBA00022741"/>
    </source>
</evidence>
<name>A0A1H8FB51_9BURK</name>
<keyword evidence="6" id="KW-0067">ATP-binding</keyword>
<dbReference type="GO" id="GO:0006310">
    <property type="term" value="P:DNA recombination"/>
    <property type="evidence" value="ECO:0007669"/>
    <property type="project" value="InterPro"/>
</dbReference>
<evidence type="ECO:0000256" key="1">
    <source>
        <dbReference type="ARBA" id="ARBA00003618"/>
    </source>
</evidence>
<gene>
    <name evidence="11" type="ORF">SAMN02745977_00986</name>
</gene>
<evidence type="ECO:0000313" key="11">
    <source>
        <dbReference type="EMBL" id="SEN28785.1"/>
    </source>
</evidence>
<evidence type="ECO:0000259" key="10">
    <source>
        <dbReference type="Pfam" id="PF02463"/>
    </source>
</evidence>
<comment type="function">
    <text evidence="1 9">May be involved in recombinational repair of damaged DNA.</text>
</comment>
<dbReference type="RefSeq" id="WP_091814554.1">
    <property type="nucleotide sequence ID" value="NZ_FOCW01000001.1"/>
</dbReference>
<keyword evidence="4" id="KW-0547">Nucleotide-binding</keyword>
<dbReference type="PANTHER" id="PTHR11059:SF0">
    <property type="entry name" value="DNA REPAIR PROTEIN RECN"/>
    <property type="match status" value="1"/>
</dbReference>
<dbReference type="Proteomes" id="UP000199531">
    <property type="component" value="Unassembled WGS sequence"/>
</dbReference>
<comment type="similarity">
    <text evidence="2 9">Belongs to the RecN family.</text>
</comment>
<dbReference type="FunFam" id="3.40.50.300:FF:000356">
    <property type="entry name" value="DNA repair protein RecN"/>
    <property type="match status" value="1"/>
</dbReference>
<keyword evidence="12" id="KW-1185">Reference proteome</keyword>
<dbReference type="Pfam" id="PF02463">
    <property type="entry name" value="SMC_N"/>
    <property type="match status" value="1"/>
</dbReference>
<dbReference type="EMBL" id="FOCW01000001">
    <property type="protein sequence ID" value="SEN28785.1"/>
    <property type="molecule type" value="Genomic_DNA"/>
</dbReference>
<dbReference type="InterPro" id="IPR003395">
    <property type="entry name" value="RecF/RecN/SMC_N"/>
</dbReference>
<dbReference type="GO" id="GO:0006281">
    <property type="term" value="P:DNA repair"/>
    <property type="evidence" value="ECO:0007669"/>
    <property type="project" value="UniProtKB-KW"/>
</dbReference>